<dbReference type="NCBIfam" id="NF006560">
    <property type="entry name" value="PRK09061.1"/>
    <property type="match status" value="1"/>
</dbReference>
<feature type="domain" description="Amidohydrolase 3" evidence="2">
    <location>
        <begin position="393"/>
        <end position="500"/>
    </location>
</feature>
<dbReference type="CDD" id="cd01297">
    <property type="entry name" value="D-aminoacylase"/>
    <property type="match status" value="1"/>
</dbReference>
<dbReference type="RefSeq" id="WP_220743032.1">
    <property type="nucleotide sequence ID" value="NZ_BPEU01000025.1"/>
</dbReference>
<evidence type="ECO:0000313" key="3">
    <source>
        <dbReference type="EMBL" id="GIU44106.1"/>
    </source>
</evidence>
<sequence length="521" mass="57152">MKKLSSFMKKASVIGLGLLSPFVMAANYDVVILNGRVIDPETNFDAIANVGIKDNKIISVTTDKITGSQIIDATGKVVAPGFIDVHAHGQNIGDYRMQAMQGVTTMLELESGVLPISDWYATQGEKGLPLNYGAAAGWTYARIATFSDTKPEATAGYFQAAQSRNDWKMDIATPEQESKIMKLIEQGLDEGGLGIGINAGYAPGHGQKEYYSLAELAAERDVATFTHVRYASNAEPQSSFEAVKELVGNAAITGAHMHLCHINSTSLKDIDTILPMVNKAQEQGINVTVGAYPWGAASTVVGAAMFSGEGWRERMGSTAENFQLGKERMTEEQLADYQANKPGTFIVWHFLDESNPADLAKLDASILNPNVLIESDEMFWMHMDEEGHIDNYAGDEWPLPTDLFSHPRSNGTFAKVLRMYVRERGLLSMTEALRKMTLMPAQLIEDFAPQMKYKGRIQPNMDADIVVFDPDTIADVGTYQDPNHPAVGVHWLLVNGKVVVNNTELDTSVKAGKPIRREQKK</sequence>
<dbReference type="EMBL" id="BPEU01000025">
    <property type="protein sequence ID" value="GIU44106.1"/>
    <property type="molecule type" value="Genomic_DNA"/>
</dbReference>
<evidence type="ECO:0000259" key="2">
    <source>
        <dbReference type="Pfam" id="PF07969"/>
    </source>
</evidence>
<name>A0ABQ4P989_SHECO</name>
<dbReference type="InterPro" id="IPR013108">
    <property type="entry name" value="Amidohydro_3"/>
</dbReference>
<dbReference type="InterPro" id="IPR050378">
    <property type="entry name" value="Metallo-dep_Hydrolases_sf"/>
</dbReference>
<protein>
    <submittedName>
        <fullName evidence="3">D-glutamate deacylase</fullName>
    </submittedName>
</protein>
<dbReference type="Pfam" id="PF07969">
    <property type="entry name" value="Amidohydro_3"/>
    <property type="match status" value="2"/>
</dbReference>
<dbReference type="Proteomes" id="UP000773469">
    <property type="component" value="Unassembled WGS sequence"/>
</dbReference>
<dbReference type="PANTHER" id="PTHR11647:SF1">
    <property type="entry name" value="COLLAPSIN RESPONSE MEDIATOR PROTEIN"/>
    <property type="match status" value="1"/>
</dbReference>
<evidence type="ECO:0000313" key="4">
    <source>
        <dbReference type="Proteomes" id="UP000773469"/>
    </source>
</evidence>
<reference evidence="3 4" key="1">
    <citation type="submission" date="2021-05" db="EMBL/GenBank/DDBJ databases">
        <title>Molecular characterization for Shewanella algae harboring chromosomal blaOXA-55-like strains isolated from clinical and environment sample.</title>
        <authorList>
            <person name="Ohama Y."/>
            <person name="Aoki K."/>
            <person name="Harada S."/>
            <person name="Moriya K."/>
            <person name="Ishii Y."/>
            <person name="Tateda K."/>
        </authorList>
    </citation>
    <scope>NUCLEOTIDE SEQUENCE [LARGE SCALE GENOMIC DNA]</scope>
    <source>
        <strain evidence="3 4">MBTL60-118</strain>
    </source>
</reference>
<proteinExistence type="predicted"/>
<keyword evidence="4" id="KW-1185">Reference proteome</keyword>
<evidence type="ECO:0000256" key="1">
    <source>
        <dbReference type="SAM" id="SignalP"/>
    </source>
</evidence>
<dbReference type="SUPFAM" id="SSF51338">
    <property type="entry name" value="Composite domain of metallo-dependent hydrolases"/>
    <property type="match status" value="1"/>
</dbReference>
<feature type="chain" id="PRO_5045354920" evidence="1">
    <location>
        <begin position="26"/>
        <end position="521"/>
    </location>
</feature>
<dbReference type="InterPro" id="IPR032466">
    <property type="entry name" value="Metal_Hydrolase"/>
</dbReference>
<comment type="caution">
    <text evidence="3">The sequence shown here is derived from an EMBL/GenBank/DDBJ whole genome shotgun (WGS) entry which is preliminary data.</text>
</comment>
<accession>A0ABQ4P989</accession>
<dbReference type="Gene3D" id="2.30.40.10">
    <property type="entry name" value="Urease, subunit C, domain 1"/>
    <property type="match status" value="1"/>
</dbReference>
<dbReference type="SUPFAM" id="SSF51556">
    <property type="entry name" value="Metallo-dependent hydrolases"/>
    <property type="match status" value="1"/>
</dbReference>
<keyword evidence="1" id="KW-0732">Signal</keyword>
<dbReference type="PANTHER" id="PTHR11647">
    <property type="entry name" value="HYDRANTOINASE/DIHYDROPYRIMIDINASE FAMILY MEMBER"/>
    <property type="match status" value="1"/>
</dbReference>
<feature type="signal peptide" evidence="1">
    <location>
        <begin position="1"/>
        <end position="25"/>
    </location>
</feature>
<gene>
    <name evidence="3" type="ORF">TUM3794_31320</name>
</gene>
<dbReference type="InterPro" id="IPR011059">
    <property type="entry name" value="Metal-dep_hydrolase_composite"/>
</dbReference>
<organism evidence="3 4">
    <name type="scientific">Shewanella colwelliana</name>
    <name type="common">Alteromonas colwelliana</name>
    <dbReference type="NCBI Taxonomy" id="23"/>
    <lineage>
        <taxon>Bacteria</taxon>
        <taxon>Pseudomonadati</taxon>
        <taxon>Pseudomonadota</taxon>
        <taxon>Gammaproteobacteria</taxon>
        <taxon>Alteromonadales</taxon>
        <taxon>Shewanellaceae</taxon>
        <taxon>Shewanella</taxon>
    </lineage>
</organism>
<dbReference type="Gene3D" id="3.20.20.140">
    <property type="entry name" value="Metal-dependent hydrolases"/>
    <property type="match status" value="1"/>
</dbReference>
<feature type="domain" description="Amidohydrolase 3" evidence="2">
    <location>
        <begin position="69"/>
        <end position="337"/>
    </location>
</feature>